<dbReference type="Gene3D" id="2.60.120.200">
    <property type="match status" value="2"/>
</dbReference>
<evidence type="ECO:0000313" key="5">
    <source>
        <dbReference type="Proteomes" id="UP000034954"/>
    </source>
</evidence>
<dbReference type="Pfam" id="PF13205">
    <property type="entry name" value="Big_5"/>
    <property type="match status" value="1"/>
</dbReference>
<dbReference type="PANTHER" id="PTHR47635:SF2">
    <property type="entry name" value="LAMG-LIKE JELLYROLL FOLD DOMAIN-CONTAINING PROTEIN"/>
    <property type="match status" value="1"/>
</dbReference>
<dbReference type="SUPFAM" id="SSF49899">
    <property type="entry name" value="Concanavalin A-like lectins/glucanases"/>
    <property type="match status" value="2"/>
</dbReference>
<protein>
    <recommendedName>
        <fullName evidence="3">LamG-like jellyroll fold domain-containing protein</fullName>
    </recommendedName>
</protein>
<name>A0A0M2USN5_9BACT</name>
<dbReference type="PANTHER" id="PTHR47635">
    <property type="entry name" value="CUB DOMAIN-CONTAINING PROTEIN"/>
    <property type="match status" value="1"/>
</dbReference>
<dbReference type="EMBL" id="LAQJ01000248">
    <property type="protein sequence ID" value="KKO18610.1"/>
    <property type="molecule type" value="Genomic_DNA"/>
</dbReference>
<dbReference type="InterPro" id="IPR032812">
    <property type="entry name" value="SbsA_Ig"/>
</dbReference>
<dbReference type="InterPro" id="IPR006558">
    <property type="entry name" value="LamG-like"/>
</dbReference>
<gene>
    <name evidence="4" type="ORF">BROFUL_02696</name>
</gene>
<dbReference type="Gene3D" id="2.60.40.1220">
    <property type="match status" value="1"/>
</dbReference>
<evidence type="ECO:0000256" key="2">
    <source>
        <dbReference type="ARBA" id="ARBA00023157"/>
    </source>
</evidence>
<sequence length="571" mass="61542">MFHNLFVREISVKQTILGCKGNKVLYTLFFSCVFLFFVFQQAYAQDLIPPTVSATSPVGNEVGVDIYSAIAVTFSEEMDANTITTATFIVTDGVTPVVGTVDYAGTTATFTPIGNLSYATNYTATITTGATDLAGNALVANYSWGFTAGAAPPQGLQAYYALDEGNGTVANDLSGNGNDGTINGAAWSTGKGGGGLSFDGSNDSVAVPRMNNDEVSVCAWFYKNTNDLTRNDALFSGYRHSSNQQLREGFELRFPASAPNRIEFVLVTQDGNGVRTTRTTRRSFINSAGSWYHVVGTYNKTTGIQKLYVNGEVVHTQTHVPGNTIVPLVFYADMRIGYSRVNNGYFNGVIDNILLYNRVLDDKEIRDLYNAFTFGLQARYAFSEGTGIIVGDSSGNGNHGSISGGAAWTSGKNGGGLNFDGINDRVSIPRMNYDEVSVGAWCYKNANDASRNDAIFSGFRNNSNVQLCEGFELRFPASAPNTVQFLLVTQNGSGVRTLRTAQWDLGNSVGSWYHVTGIYSKATGEQRLYVNGQLVNTQTHPAGNTIVPLTQNSDMRIGHSWVNNGYGPGGQ</sequence>
<keyword evidence="2" id="KW-1015">Disulfide bond</keyword>
<dbReference type="Proteomes" id="UP000034954">
    <property type="component" value="Unassembled WGS sequence"/>
</dbReference>
<accession>A0A0M2USN5</accession>
<evidence type="ECO:0000313" key="4">
    <source>
        <dbReference type="EMBL" id="KKO18610.1"/>
    </source>
</evidence>
<evidence type="ECO:0000256" key="1">
    <source>
        <dbReference type="ARBA" id="ARBA00022729"/>
    </source>
</evidence>
<reference evidence="4 5" key="1">
    <citation type="journal article" date="2013" name="BMC Microbiol.">
        <title>Identification of the type II cytochrome c maturation pathway in anammox bacteria by comparative genomics.</title>
        <authorList>
            <person name="Ferousi C."/>
            <person name="Speth D.R."/>
            <person name="Reimann J."/>
            <person name="Op den Camp H.J."/>
            <person name="Allen J.W."/>
            <person name="Keltjens J.T."/>
            <person name="Jetten M.S."/>
        </authorList>
    </citation>
    <scope>NUCLEOTIDE SEQUENCE [LARGE SCALE GENOMIC DNA]</scope>
    <source>
        <strain evidence="4">RU1</strain>
    </source>
</reference>
<dbReference type="InterPro" id="IPR014755">
    <property type="entry name" value="Cu-Rt/internalin_Ig-like"/>
</dbReference>
<keyword evidence="5" id="KW-1185">Reference proteome</keyword>
<dbReference type="SMART" id="SM00560">
    <property type="entry name" value="LamGL"/>
    <property type="match status" value="1"/>
</dbReference>
<comment type="caution">
    <text evidence="4">The sequence shown here is derived from an EMBL/GenBank/DDBJ whole genome shotgun (WGS) entry which is preliminary data.</text>
</comment>
<organism evidence="4 5">
    <name type="scientific">Candidatus Brocadia fulgida</name>
    <dbReference type="NCBI Taxonomy" id="380242"/>
    <lineage>
        <taxon>Bacteria</taxon>
        <taxon>Pseudomonadati</taxon>
        <taxon>Planctomycetota</taxon>
        <taxon>Candidatus Brocadiia</taxon>
        <taxon>Candidatus Brocadiales</taxon>
        <taxon>Candidatus Brocadiaceae</taxon>
        <taxon>Candidatus Brocadia</taxon>
    </lineage>
</organism>
<evidence type="ECO:0000259" key="3">
    <source>
        <dbReference type="SMART" id="SM00560"/>
    </source>
</evidence>
<keyword evidence="1" id="KW-0732">Signal</keyword>
<dbReference type="InterPro" id="IPR013320">
    <property type="entry name" value="ConA-like_dom_sf"/>
</dbReference>
<dbReference type="Pfam" id="PF13385">
    <property type="entry name" value="Laminin_G_3"/>
    <property type="match status" value="2"/>
</dbReference>
<dbReference type="AlphaFoldDB" id="A0A0M2USN5"/>
<feature type="domain" description="LamG-like jellyroll fold" evidence="3">
    <location>
        <begin position="213"/>
        <end position="363"/>
    </location>
</feature>
<proteinExistence type="predicted"/>
<dbReference type="PATRIC" id="fig|380242.3.peg.3335"/>